<evidence type="ECO:0000256" key="7">
    <source>
        <dbReference type="ARBA" id="ARBA00023015"/>
    </source>
</evidence>
<comment type="function">
    <text evidence="11">Acts as a transcriptional regulator. Probably redox-responsive. The apo- but not holo-form probably binds DNA.</text>
</comment>
<evidence type="ECO:0000256" key="2">
    <source>
        <dbReference type="ARBA" id="ARBA00006597"/>
    </source>
</evidence>
<dbReference type="GO" id="GO:0005737">
    <property type="term" value="C:cytoplasm"/>
    <property type="evidence" value="ECO:0007669"/>
    <property type="project" value="UniProtKB-SubCell"/>
</dbReference>
<evidence type="ECO:0000313" key="13">
    <source>
        <dbReference type="EMBL" id="SNR32919.1"/>
    </source>
</evidence>
<keyword evidence="5 11" id="KW-0408">Iron</keyword>
<feature type="binding site" evidence="11">
    <location>
        <position position="54"/>
    </location>
    <ligand>
        <name>[4Fe-4S] cluster</name>
        <dbReference type="ChEBI" id="CHEBI:49883"/>
    </ligand>
</feature>
<keyword evidence="14" id="KW-1185">Reference proteome</keyword>
<keyword evidence="9 11" id="KW-1015">Disulfide bond</keyword>
<evidence type="ECO:0000256" key="5">
    <source>
        <dbReference type="ARBA" id="ARBA00023004"/>
    </source>
</evidence>
<comment type="PTM">
    <text evidence="11">The Fe-S cluster can be nitrosylated by nitric oxide (NO).</text>
</comment>
<evidence type="ECO:0000256" key="8">
    <source>
        <dbReference type="ARBA" id="ARBA00023125"/>
    </source>
</evidence>
<feature type="binding site" evidence="11">
    <location>
        <position position="60"/>
    </location>
    <ligand>
        <name>[4Fe-4S] cluster</name>
        <dbReference type="ChEBI" id="CHEBI:49883"/>
    </ligand>
</feature>
<dbReference type="GO" id="GO:0047134">
    <property type="term" value="F:protein-disulfide reductase [NAD(P)H] activity"/>
    <property type="evidence" value="ECO:0007669"/>
    <property type="project" value="TreeGrafter"/>
</dbReference>
<dbReference type="GO" id="GO:0051539">
    <property type="term" value="F:4 iron, 4 sulfur cluster binding"/>
    <property type="evidence" value="ECO:0007669"/>
    <property type="project" value="UniProtKB-UniRule"/>
</dbReference>
<evidence type="ECO:0000256" key="10">
    <source>
        <dbReference type="ARBA" id="ARBA00023163"/>
    </source>
</evidence>
<dbReference type="InterPro" id="IPR034768">
    <property type="entry name" value="4FE4S_WBL"/>
</dbReference>
<sequence length="190" mass="20472">MSSPTLLRPPDWTRQAACQGISGRDLDPWHPPEHLTAAEQATQHALARLVCARCPVRHPCALEALQAGIGHGVWGGLTVADRRRIARRHGYPQPGAAQHGTRARYIAGCTDGPDGKACRPCLEAHRRWVAEQRARTAARKAAVIPPPALVLVLGHGRRRAYPGQYVLFTDGLPAHALLRPADTGGRTVAA</sequence>
<dbReference type="PANTHER" id="PTHR38839">
    <property type="entry name" value="TRANSCRIPTIONAL REGULATOR WHID-RELATED"/>
    <property type="match status" value="1"/>
</dbReference>
<feature type="domain" description="4Fe-4S Wbl-type" evidence="12">
    <location>
        <begin position="17"/>
        <end position="84"/>
    </location>
</feature>
<dbReference type="Pfam" id="PF02467">
    <property type="entry name" value="Whib"/>
    <property type="match status" value="1"/>
</dbReference>
<comment type="PTM">
    <text evidence="11">Upon Fe-S cluster removal intramolecular disulfide bonds are formed.</text>
</comment>
<dbReference type="HAMAP" id="MF_01479">
    <property type="entry name" value="WhiB"/>
    <property type="match status" value="1"/>
</dbReference>
<evidence type="ECO:0000259" key="12">
    <source>
        <dbReference type="PROSITE" id="PS51674"/>
    </source>
</evidence>
<dbReference type="GO" id="GO:0003677">
    <property type="term" value="F:DNA binding"/>
    <property type="evidence" value="ECO:0007669"/>
    <property type="project" value="UniProtKB-UniRule"/>
</dbReference>
<dbReference type="GO" id="GO:0046872">
    <property type="term" value="F:metal ion binding"/>
    <property type="evidence" value="ECO:0007669"/>
    <property type="project" value="UniProtKB-KW"/>
</dbReference>
<keyword evidence="11" id="KW-0963">Cytoplasm</keyword>
<evidence type="ECO:0000256" key="6">
    <source>
        <dbReference type="ARBA" id="ARBA00023014"/>
    </source>
</evidence>
<proteinExistence type="inferred from homology"/>
<protein>
    <recommendedName>
        <fullName evidence="11">Transcriptional regulator WhiB</fullName>
    </recommendedName>
</protein>
<keyword evidence="3 11" id="KW-0004">4Fe-4S</keyword>
<dbReference type="PROSITE" id="PS51674">
    <property type="entry name" value="4FE4S_WBL"/>
    <property type="match status" value="1"/>
</dbReference>
<comment type="similarity">
    <text evidence="2 11">Belongs to the WhiB family.</text>
</comment>
<dbReference type="GO" id="GO:0035731">
    <property type="term" value="F:dinitrosyl-iron complex binding"/>
    <property type="evidence" value="ECO:0007669"/>
    <property type="project" value="UniProtKB-UniRule"/>
</dbReference>
<gene>
    <name evidence="11" type="primary">whiB</name>
    <name evidence="13" type="ORF">SAMN06272737_10368</name>
</gene>
<evidence type="ECO:0000256" key="1">
    <source>
        <dbReference type="ARBA" id="ARBA00004496"/>
    </source>
</evidence>
<evidence type="ECO:0000256" key="4">
    <source>
        <dbReference type="ARBA" id="ARBA00022723"/>
    </source>
</evidence>
<dbReference type="GO" id="GO:0045454">
    <property type="term" value="P:cell redox homeostasis"/>
    <property type="evidence" value="ECO:0007669"/>
    <property type="project" value="TreeGrafter"/>
</dbReference>
<comment type="subcellular location">
    <subcellularLocation>
        <location evidence="1 11">Cytoplasm</location>
    </subcellularLocation>
</comment>
<keyword evidence="8 11" id="KW-0238">DNA-binding</keyword>
<dbReference type="EMBL" id="FZNO01000003">
    <property type="protein sequence ID" value="SNR32919.1"/>
    <property type="molecule type" value="Genomic_DNA"/>
</dbReference>
<feature type="binding site" evidence="11">
    <location>
        <position position="51"/>
    </location>
    <ligand>
        <name>[4Fe-4S] cluster</name>
        <dbReference type="ChEBI" id="CHEBI:49883"/>
    </ligand>
</feature>
<keyword evidence="10 11" id="KW-0804">Transcription</keyword>
<organism evidence="13 14">
    <name type="scientific">Blastococcus mobilis</name>
    <dbReference type="NCBI Taxonomy" id="1938746"/>
    <lineage>
        <taxon>Bacteria</taxon>
        <taxon>Bacillati</taxon>
        <taxon>Actinomycetota</taxon>
        <taxon>Actinomycetes</taxon>
        <taxon>Geodermatophilales</taxon>
        <taxon>Geodermatophilaceae</taxon>
        <taxon>Blastococcus</taxon>
    </lineage>
</organism>
<comment type="cofactor">
    <cofactor evidence="11">
        <name>[4Fe-4S] cluster</name>
        <dbReference type="ChEBI" id="CHEBI:49883"/>
    </cofactor>
    <text evidence="11">Binds 1 [4Fe-4S] cluster per subunit. Following nitrosylation of the [4Fe-4S] cluster binds 1 [4Fe-8(NO)] cluster per subunit.</text>
</comment>
<feature type="binding site" evidence="11">
    <location>
        <position position="18"/>
    </location>
    <ligand>
        <name>[4Fe-4S] cluster</name>
        <dbReference type="ChEBI" id="CHEBI:49883"/>
    </ligand>
</feature>
<keyword evidence="6 11" id="KW-0411">Iron-sulfur</keyword>
<name>A0A238VHD7_9ACTN</name>
<dbReference type="AlphaFoldDB" id="A0A238VHD7"/>
<dbReference type="RefSeq" id="WP_176445397.1">
    <property type="nucleotide sequence ID" value="NZ_FZNO01000003.1"/>
</dbReference>
<reference evidence="13 14" key="1">
    <citation type="submission" date="2017-06" db="EMBL/GenBank/DDBJ databases">
        <authorList>
            <person name="Kim H.J."/>
            <person name="Triplett B.A."/>
        </authorList>
    </citation>
    <scope>NUCLEOTIDE SEQUENCE [LARGE SCALE GENOMIC DNA]</scope>
    <source>
        <strain evidence="13 14">DSM 44272</strain>
    </source>
</reference>
<evidence type="ECO:0000256" key="11">
    <source>
        <dbReference type="HAMAP-Rule" id="MF_01479"/>
    </source>
</evidence>
<dbReference type="GO" id="GO:0045892">
    <property type="term" value="P:negative regulation of DNA-templated transcription"/>
    <property type="evidence" value="ECO:0007669"/>
    <property type="project" value="TreeGrafter"/>
</dbReference>
<dbReference type="Proteomes" id="UP000198403">
    <property type="component" value="Unassembled WGS sequence"/>
</dbReference>
<evidence type="ECO:0000256" key="9">
    <source>
        <dbReference type="ARBA" id="ARBA00023157"/>
    </source>
</evidence>
<evidence type="ECO:0000313" key="14">
    <source>
        <dbReference type="Proteomes" id="UP000198403"/>
    </source>
</evidence>
<keyword evidence="4 11" id="KW-0479">Metal-binding</keyword>
<evidence type="ECO:0000256" key="3">
    <source>
        <dbReference type="ARBA" id="ARBA00022485"/>
    </source>
</evidence>
<keyword evidence="7 11" id="KW-0805">Transcription regulation</keyword>
<accession>A0A238VHD7</accession>
<dbReference type="InterPro" id="IPR003482">
    <property type="entry name" value="Whib"/>
</dbReference>